<name>Q1MQS1_LAWIP</name>
<dbReference type="InterPro" id="IPR002725">
    <property type="entry name" value="YgjP-like_metallopeptidase"/>
</dbReference>
<keyword evidence="3" id="KW-1185">Reference proteome</keyword>
<dbReference type="Pfam" id="PF01863">
    <property type="entry name" value="YgjP-like"/>
    <property type="match status" value="1"/>
</dbReference>
<dbReference type="Gene3D" id="3.30.2010.10">
    <property type="entry name" value="Metalloproteases ('zincins'), catalytic domain"/>
    <property type="match status" value="1"/>
</dbReference>
<evidence type="ECO:0000313" key="2">
    <source>
        <dbReference type="EMBL" id="CAJ54656.1"/>
    </source>
</evidence>
<dbReference type="PANTHER" id="PTHR30399">
    <property type="entry name" value="UNCHARACTERIZED PROTEIN YGJP"/>
    <property type="match status" value="1"/>
</dbReference>
<dbReference type="eggNOG" id="COG1451">
    <property type="taxonomic scope" value="Bacteria"/>
</dbReference>
<sequence length="248" mass="28935">MKETLHNYTFTTGEKITVIVKKGSPRRKHIAICITSRGQVVITIPYGVMQKDALQIINKKENWIKHHLIKTLNKPQPSPLTYTTGESHLYLGKRYSLIVLKEKKSRLSLQQRIILNKNEIQVTPFSNNSLTVKRLLFKWYYAEAQQYIAKQLYLLLQQIPWLQTVPTWKIKAMRCCWGSCSPHGVITINTHLIKAPTICINYVLLHEIAHLKEHNHSHNYYKLLTKLMPNWINIKTQLENIAPFVLMS</sequence>
<dbReference type="RefSeq" id="WP_011526685.1">
    <property type="nucleotide sequence ID" value="NC_008011.1"/>
</dbReference>
<evidence type="ECO:0000259" key="1">
    <source>
        <dbReference type="Pfam" id="PF01863"/>
    </source>
</evidence>
<protein>
    <submittedName>
        <fullName evidence="2">Predicted metal dependent hydrolases</fullName>
    </submittedName>
</protein>
<proteinExistence type="predicted"/>
<gene>
    <name evidence="2" type="ordered locus">LI0602</name>
</gene>
<evidence type="ECO:0000313" key="3">
    <source>
        <dbReference type="Proteomes" id="UP000002430"/>
    </source>
</evidence>
<organism evidence="2 3">
    <name type="scientific">Lawsonia intracellularis (strain PHE/MN1-00)</name>
    <dbReference type="NCBI Taxonomy" id="363253"/>
    <lineage>
        <taxon>Bacteria</taxon>
        <taxon>Pseudomonadati</taxon>
        <taxon>Thermodesulfobacteriota</taxon>
        <taxon>Desulfovibrionia</taxon>
        <taxon>Desulfovibrionales</taxon>
        <taxon>Desulfovibrionaceae</taxon>
        <taxon>Lawsonia</taxon>
    </lineage>
</organism>
<dbReference type="CDD" id="cd07344">
    <property type="entry name" value="M48_yhfN_like"/>
    <property type="match status" value="1"/>
</dbReference>
<dbReference type="EMBL" id="AM180252">
    <property type="protein sequence ID" value="CAJ54656.1"/>
    <property type="molecule type" value="Genomic_DNA"/>
</dbReference>
<dbReference type="Proteomes" id="UP000002430">
    <property type="component" value="Chromosome"/>
</dbReference>
<dbReference type="AlphaFoldDB" id="Q1MQS1"/>
<dbReference type="GO" id="GO:0016787">
    <property type="term" value="F:hydrolase activity"/>
    <property type="evidence" value="ECO:0007669"/>
    <property type="project" value="UniProtKB-KW"/>
</dbReference>
<reference evidence="2 3" key="1">
    <citation type="submission" date="2005-11" db="EMBL/GenBank/DDBJ databases">
        <title>The complete genome sequence of Lawsonia intracellularis: the causative agent of proliferative enteropathy.</title>
        <authorList>
            <person name="Kaur K."/>
            <person name="Zhang Q."/>
            <person name="Beckler D."/>
            <person name="Munir S."/>
            <person name="Li L."/>
            <person name="Kinsley K."/>
            <person name="Herron L."/>
            <person name="Peterson A."/>
            <person name="May B."/>
            <person name="Singh S."/>
            <person name="Gebhart C."/>
            <person name="Kapur V."/>
        </authorList>
    </citation>
    <scope>NUCLEOTIDE SEQUENCE [LARGE SCALE GENOMIC DNA]</scope>
    <source>
        <strain evidence="2 3">PHE/MN1-00</strain>
    </source>
</reference>
<dbReference type="PANTHER" id="PTHR30399:SF1">
    <property type="entry name" value="UTP PYROPHOSPHATASE"/>
    <property type="match status" value="1"/>
</dbReference>
<dbReference type="InterPro" id="IPR053136">
    <property type="entry name" value="UTP_pyrophosphatase-like"/>
</dbReference>
<dbReference type="OrthoDB" id="5321643at2"/>
<accession>Q1MQS1</accession>
<keyword evidence="2" id="KW-0378">Hydrolase</keyword>
<dbReference type="KEGG" id="lip:LI0602"/>
<feature type="domain" description="YgjP-like metallopeptidase" evidence="1">
    <location>
        <begin position="28"/>
        <end position="240"/>
    </location>
</feature>
<dbReference type="HOGENOM" id="CLU_065947_1_0_7"/>